<dbReference type="InterPro" id="IPR036724">
    <property type="entry name" value="Cobalamin-bd_sf"/>
</dbReference>
<feature type="region of interest" description="Disordered" evidence="1">
    <location>
        <begin position="1"/>
        <end position="25"/>
    </location>
</feature>
<dbReference type="RefSeq" id="WP_094891132.1">
    <property type="nucleotide sequence ID" value="NZ_CP029426.2"/>
</dbReference>
<evidence type="ECO:0000313" key="3">
    <source>
        <dbReference type="EMBL" id="AWM02760.1"/>
    </source>
</evidence>
<dbReference type="GO" id="GO:0046872">
    <property type="term" value="F:metal ion binding"/>
    <property type="evidence" value="ECO:0007669"/>
    <property type="project" value="InterPro"/>
</dbReference>
<dbReference type="CDD" id="cd02065">
    <property type="entry name" value="B12-binding_like"/>
    <property type="match status" value="1"/>
</dbReference>
<proteinExistence type="predicted"/>
<accession>A0A2U8PY49</accession>
<dbReference type="Gene3D" id="3.40.50.280">
    <property type="entry name" value="Cobalamin-binding domain"/>
    <property type="match status" value="1"/>
</dbReference>
<name>A0A2U8PY49_9BRAD</name>
<dbReference type="OrthoDB" id="5498228at2"/>
<dbReference type="Pfam" id="PF02310">
    <property type="entry name" value="B12-binding"/>
    <property type="match status" value="1"/>
</dbReference>
<dbReference type="GO" id="GO:0031419">
    <property type="term" value="F:cobalamin binding"/>
    <property type="evidence" value="ECO:0007669"/>
    <property type="project" value="InterPro"/>
</dbReference>
<evidence type="ECO:0000313" key="4">
    <source>
        <dbReference type="Proteomes" id="UP000215884"/>
    </source>
</evidence>
<dbReference type="AlphaFoldDB" id="A0A2U8PY49"/>
<evidence type="ECO:0000259" key="2">
    <source>
        <dbReference type="PROSITE" id="PS51332"/>
    </source>
</evidence>
<evidence type="ECO:0000256" key="1">
    <source>
        <dbReference type="SAM" id="MobiDB-lite"/>
    </source>
</evidence>
<keyword evidence="4" id="KW-1185">Reference proteome</keyword>
<feature type="compositionally biased region" description="Low complexity" evidence="1">
    <location>
        <begin position="8"/>
        <end position="21"/>
    </location>
</feature>
<dbReference type="PROSITE" id="PS51332">
    <property type="entry name" value="B12_BINDING"/>
    <property type="match status" value="1"/>
</dbReference>
<reference evidence="3 4" key="1">
    <citation type="journal article" date="2017" name="Syst. Appl. Microbiol.">
        <title>Soybeans inoculated with root zone soils of Canadian native legumes harbour diverse and novel Bradyrhizobium spp. that possess agricultural potential.</title>
        <authorList>
            <person name="Bromfield E.S.P."/>
            <person name="Cloutier S."/>
            <person name="Tambong J.T."/>
            <person name="Tran Thi T.V."/>
        </authorList>
    </citation>
    <scope>NUCLEOTIDE SEQUENCE [LARGE SCALE GENOMIC DNA]</scope>
    <source>
        <strain evidence="3 4">39S1MB</strain>
    </source>
</reference>
<dbReference type="EMBL" id="CP029426">
    <property type="protein sequence ID" value="AWM02760.1"/>
    <property type="molecule type" value="Genomic_DNA"/>
</dbReference>
<organism evidence="3 4">
    <name type="scientific">Bradyrhizobium amphicarpaeae</name>
    <dbReference type="NCBI Taxonomy" id="1404768"/>
    <lineage>
        <taxon>Bacteria</taxon>
        <taxon>Pseudomonadati</taxon>
        <taxon>Pseudomonadota</taxon>
        <taxon>Alphaproteobacteria</taxon>
        <taxon>Hyphomicrobiales</taxon>
        <taxon>Nitrobacteraceae</taxon>
        <taxon>Bradyrhizobium</taxon>
    </lineage>
</organism>
<sequence>MTDVNERSFSTGSATDTASASRPKSLRQRIPAPIWRFRPTLQPVAVVRTIKTQIIPKIVLALRSAPIAKPPETAEPTAPTEVEMFAALALGADDGAAFAYVVDLQAKGASVESIFIDLLAPAARQLGAQWESDTTDFASVTVGVGRLQLIMHRLGDSFAQEAGDNHGGESALLTIIPGDQHSFGLSMVAEFFRRAGWNLCTGPFSSHQELTSLVHNHWFDIVGFSVSSDRRLDELKKDIHDIRRDSRNRHVGIILGGPMITAQPGLVASMGADMMSADAITAPHQAHGLIEQMKGRK</sequence>
<dbReference type="SUPFAM" id="SSF52242">
    <property type="entry name" value="Cobalamin (vitamin B12)-binding domain"/>
    <property type="match status" value="1"/>
</dbReference>
<feature type="domain" description="B12-binding" evidence="2">
    <location>
        <begin position="168"/>
        <end position="297"/>
    </location>
</feature>
<dbReference type="KEGG" id="brq:CIT40_23850"/>
<protein>
    <submittedName>
        <fullName evidence="3">Cobalamin-binding protein</fullName>
    </submittedName>
</protein>
<dbReference type="InterPro" id="IPR006158">
    <property type="entry name" value="Cobalamin-bd"/>
</dbReference>
<dbReference type="Proteomes" id="UP000215884">
    <property type="component" value="Chromosome"/>
</dbReference>
<reference evidence="3 4" key="2">
    <citation type="journal article" date="2019" name="Int. J. Syst. Evol. Microbiol.">
        <title>Description and complete genome sequence of Bradyrhizobium amphicarpaeae sp. nov., harbouring photosystem and nitrogen-fixation genes.</title>
        <authorList>
            <person name="Bromfield E.S.P."/>
            <person name="Cloutier S."/>
            <person name="Nguyen H.D.T."/>
        </authorList>
    </citation>
    <scope>NUCLEOTIDE SEQUENCE [LARGE SCALE GENOMIC DNA]</scope>
    <source>
        <strain evidence="3 4">39S1MB</strain>
    </source>
</reference>
<gene>
    <name evidence="3" type="ORF">CIT40_23850</name>
</gene>